<dbReference type="AlphaFoldDB" id="A0A9N9P9R7"/>
<reference evidence="1" key="1">
    <citation type="submission" date="2021-06" db="EMBL/GenBank/DDBJ databases">
        <authorList>
            <person name="Kallberg Y."/>
            <person name="Tangrot J."/>
            <person name="Rosling A."/>
        </authorList>
    </citation>
    <scope>NUCLEOTIDE SEQUENCE</scope>
    <source>
        <strain evidence="1">IN212</strain>
    </source>
</reference>
<dbReference type="OrthoDB" id="1884788at2759"/>
<protein>
    <submittedName>
        <fullName evidence="1">16503_t:CDS:1</fullName>
    </submittedName>
</protein>
<feature type="non-terminal residue" evidence="1">
    <location>
        <position position="60"/>
    </location>
</feature>
<comment type="caution">
    <text evidence="1">The sequence shown here is derived from an EMBL/GenBank/DDBJ whole genome shotgun (WGS) entry which is preliminary data.</text>
</comment>
<dbReference type="Proteomes" id="UP000789396">
    <property type="component" value="Unassembled WGS sequence"/>
</dbReference>
<accession>A0A9N9P9R7</accession>
<sequence>KEINISKLRLLTNPIARICTVHSGGTDAFKANSDIAKELESQILLAKSAHVMLRPNLYIK</sequence>
<dbReference type="EMBL" id="CAJVPZ010075438">
    <property type="protein sequence ID" value="CAG8803900.1"/>
    <property type="molecule type" value="Genomic_DNA"/>
</dbReference>
<proteinExistence type="predicted"/>
<gene>
    <name evidence="1" type="ORF">RFULGI_LOCUS18023</name>
</gene>
<evidence type="ECO:0000313" key="2">
    <source>
        <dbReference type="Proteomes" id="UP000789396"/>
    </source>
</evidence>
<keyword evidence="2" id="KW-1185">Reference proteome</keyword>
<organism evidence="1 2">
    <name type="scientific">Racocetra fulgida</name>
    <dbReference type="NCBI Taxonomy" id="60492"/>
    <lineage>
        <taxon>Eukaryota</taxon>
        <taxon>Fungi</taxon>
        <taxon>Fungi incertae sedis</taxon>
        <taxon>Mucoromycota</taxon>
        <taxon>Glomeromycotina</taxon>
        <taxon>Glomeromycetes</taxon>
        <taxon>Diversisporales</taxon>
        <taxon>Gigasporaceae</taxon>
        <taxon>Racocetra</taxon>
    </lineage>
</organism>
<feature type="non-terminal residue" evidence="1">
    <location>
        <position position="1"/>
    </location>
</feature>
<evidence type="ECO:0000313" key="1">
    <source>
        <dbReference type="EMBL" id="CAG8803900.1"/>
    </source>
</evidence>
<name>A0A9N9P9R7_9GLOM</name>